<dbReference type="SUPFAM" id="SSF56601">
    <property type="entry name" value="beta-lactamase/transpeptidase-like"/>
    <property type="match status" value="1"/>
</dbReference>
<gene>
    <name evidence="5" type="ORF">J2W94_002318</name>
</gene>
<comment type="subcellular location">
    <subcellularLocation>
        <location evidence="1">Membrane</location>
    </subcellularLocation>
</comment>
<dbReference type="InterPro" id="IPR001466">
    <property type="entry name" value="Beta-lactam-related"/>
</dbReference>
<dbReference type="EMBL" id="JAVDTT010000002">
    <property type="protein sequence ID" value="MDR6842033.1"/>
    <property type="molecule type" value="Genomic_DNA"/>
</dbReference>
<reference evidence="5 6" key="1">
    <citation type="submission" date="2023-07" db="EMBL/GenBank/DDBJ databases">
        <title>Sorghum-associated microbial communities from plants grown in Nebraska, USA.</title>
        <authorList>
            <person name="Schachtman D."/>
        </authorList>
    </citation>
    <scope>NUCLEOTIDE SEQUENCE [LARGE SCALE GENOMIC DNA]</scope>
    <source>
        <strain evidence="5 6">BE107</strain>
    </source>
</reference>
<dbReference type="InterPro" id="IPR050491">
    <property type="entry name" value="AmpC-like"/>
</dbReference>
<dbReference type="Proteomes" id="UP001254759">
    <property type="component" value="Unassembled WGS sequence"/>
</dbReference>
<feature type="signal peptide" evidence="3">
    <location>
        <begin position="1"/>
        <end position="20"/>
    </location>
</feature>
<protein>
    <submittedName>
        <fullName evidence="5">CubicO group peptidase (Beta-lactamase class C family)</fullName>
    </submittedName>
</protein>
<dbReference type="RefSeq" id="WP_310093391.1">
    <property type="nucleotide sequence ID" value="NZ_JAVDTT010000002.1"/>
</dbReference>
<dbReference type="Gene3D" id="3.40.710.10">
    <property type="entry name" value="DD-peptidase/beta-lactamase superfamily"/>
    <property type="match status" value="1"/>
</dbReference>
<accession>A0ABU1RTE2</accession>
<evidence type="ECO:0000256" key="1">
    <source>
        <dbReference type="ARBA" id="ARBA00004370"/>
    </source>
</evidence>
<dbReference type="PANTHER" id="PTHR46825:SF11">
    <property type="entry name" value="PENICILLIN-BINDING PROTEIN 4"/>
    <property type="match status" value="1"/>
</dbReference>
<feature type="chain" id="PRO_5047258023" evidence="3">
    <location>
        <begin position="21"/>
        <end position="368"/>
    </location>
</feature>
<keyword evidence="2" id="KW-0472">Membrane</keyword>
<organism evidence="5 6">
    <name type="scientific">Pseudoxanthomonas sacheonensis</name>
    <dbReference type="NCBI Taxonomy" id="443615"/>
    <lineage>
        <taxon>Bacteria</taxon>
        <taxon>Pseudomonadati</taxon>
        <taxon>Pseudomonadota</taxon>
        <taxon>Gammaproteobacteria</taxon>
        <taxon>Lysobacterales</taxon>
        <taxon>Lysobacteraceae</taxon>
        <taxon>Pseudoxanthomonas</taxon>
    </lineage>
</organism>
<evidence type="ECO:0000259" key="4">
    <source>
        <dbReference type="Pfam" id="PF00144"/>
    </source>
</evidence>
<dbReference type="PANTHER" id="PTHR46825">
    <property type="entry name" value="D-ALANYL-D-ALANINE-CARBOXYPEPTIDASE/ENDOPEPTIDASE AMPH"/>
    <property type="match status" value="1"/>
</dbReference>
<dbReference type="Pfam" id="PF00144">
    <property type="entry name" value="Beta-lactamase"/>
    <property type="match status" value="1"/>
</dbReference>
<evidence type="ECO:0000313" key="5">
    <source>
        <dbReference type="EMBL" id="MDR6842033.1"/>
    </source>
</evidence>
<evidence type="ECO:0000256" key="3">
    <source>
        <dbReference type="SAM" id="SignalP"/>
    </source>
</evidence>
<evidence type="ECO:0000313" key="6">
    <source>
        <dbReference type="Proteomes" id="UP001254759"/>
    </source>
</evidence>
<feature type="domain" description="Beta-lactamase-related" evidence="4">
    <location>
        <begin position="49"/>
        <end position="348"/>
    </location>
</feature>
<evidence type="ECO:0000256" key="2">
    <source>
        <dbReference type="ARBA" id="ARBA00023136"/>
    </source>
</evidence>
<sequence length="368" mass="39409">MPFSAIGVLIAFAMTSTAIAAVAATPQDELIALAELNGFALGLEQANQFSGVVLVARDGRILFEKAYGKIDEKKDVPTTPDTRFNLASAGKMFAAVAVLQQVALGRLTLDTTVGDVLKDYPNKTFATTVTVRHLLTHTAGAGDIDLFGVENAGKREQARSVTDMLAMHGDRPPAFTPGSKQEYGNFGHVVLGRMVEVLSGEDYEGYLQRHIFIPAGMLRTGAVDCVDQAPDIARGYTTVNGERASNCLTQPPRGFPAGGQLSTAGDMFRFVQALQAGKLLPLSLFEQAVSSQREFMGLGFFATGYGPGIPDRDFRWGHGGSSDGVCTDVRTYPKTGETIVVLANVDAPACFPVSNFLHEQWNKRIAAK</sequence>
<dbReference type="InterPro" id="IPR012338">
    <property type="entry name" value="Beta-lactam/transpept-like"/>
</dbReference>
<keyword evidence="6" id="KW-1185">Reference proteome</keyword>
<name>A0ABU1RTE2_9GAMM</name>
<comment type="caution">
    <text evidence="5">The sequence shown here is derived from an EMBL/GenBank/DDBJ whole genome shotgun (WGS) entry which is preliminary data.</text>
</comment>
<keyword evidence="3" id="KW-0732">Signal</keyword>
<proteinExistence type="predicted"/>